<proteinExistence type="predicted"/>
<keyword evidence="1" id="KW-1133">Transmembrane helix</keyword>
<evidence type="ECO:0000313" key="2">
    <source>
        <dbReference type="EMBL" id="RAK28996.1"/>
    </source>
</evidence>
<evidence type="ECO:0000256" key="1">
    <source>
        <dbReference type="SAM" id="Phobius"/>
    </source>
</evidence>
<evidence type="ECO:0000313" key="3">
    <source>
        <dbReference type="Proteomes" id="UP000249453"/>
    </source>
</evidence>
<organism evidence="2 3">
    <name type="scientific">Falsochrobactrum ovis</name>
    <dbReference type="NCBI Taxonomy" id="1293442"/>
    <lineage>
        <taxon>Bacteria</taxon>
        <taxon>Pseudomonadati</taxon>
        <taxon>Pseudomonadota</taxon>
        <taxon>Alphaproteobacteria</taxon>
        <taxon>Hyphomicrobiales</taxon>
        <taxon>Brucellaceae</taxon>
        <taxon>Falsochrobactrum</taxon>
    </lineage>
</organism>
<dbReference type="EMBL" id="QLMK01000005">
    <property type="protein sequence ID" value="RAK28996.1"/>
    <property type="molecule type" value="Genomic_DNA"/>
</dbReference>
<comment type="caution">
    <text evidence="2">The sequence shown here is derived from an EMBL/GenBank/DDBJ whole genome shotgun (WGS) entry which is preliminary data.</text>
</comment>
<dbReference type="NCBIfam" id="NF047381">
    <property type="entry name" value="T4SS_eff_BspB"/>
    <property type="match status" value="1"/>
</dbReference>
<keyword evidence="1" id="KW-0812">Transmembrane</keyword>
<dbReference type="OrthoDB" id="8099241at2"/>
<reference evidence="2 3" key="1">
    <citation type="submission" date="2018-06" db="EMBL/GenBank/DDBJ databases">
        <title>Genomic Encyclopedia of Type Strains, Phase IV (KMG-IV): sequencing the most valuable type-strain genomes for metagenomic binning, comparative biology and taxonomic classification.</title>
        <authorList>
            <person name="Goeker M."/>
        </authorList>
    </citation>
    <scope>NUCLEOTIDE SEQUENCE [LARGE SCALE GENOMIC DNA]</scope>
    <source>
        <strain evidence="2 3">DSM 26720</strain>
    </source>
</reference>
<gene>
    <name evidence="2" type="ORF">C7374_10544</name>
</gene>
<keyword evidence="3" id="KW-1185">Reference proteome</keyword>
<feature type="transmembrane region" description="Helical" evidence="1">
    <location>
        <begin position="161"/>
        <end position="178"/>
    </location>
</feature>
<dbReference type="Proteomes" id="UP000249453">
    <property type="component" value="Unassembled WGS sequence"/>
</dbReference>
<dbReference type="RefSeq" id="WP_111575176.1">
    <property type="nucleotide sequence ID" value="NZ_JBHEEY010000004.1"/>
</dbReference>
<dbReference type="AlphaFoldDB" id="A0A364JV53"/>
<protein>
    <submittedName>
        <fullName evidence="2">Uncharacterized protein</fullName>
    </submittedName>
</protein>
<name>A0A364JV53_9HYPH</name>
<accession>A0A364JV53</accession>
<keyword evidence="1" id="KW-0472">Membrane</keyword>
<sequence length="191" mass="21322">MRAIFVAMIIAGFSLALGYPWYMRHFTGSEIGRWVILENPASGFITKEVLLQESDGPVRIFVDATPLPGYVPVERRSVIRLAVSRDGFPVLSERLDFVAKSSSMNVDRPQNGDVLRQSAGDIDPVIKGNYSFRTVKGDIDGLRLSKAELVLRRGAEEADETITTIGLIMGVMGVYALMRTRLRRRRPEAKH</sequence>